<name>A0A8J7JE83_9FLAO</name>
<feature type="transmembrane region" description="Helical" evidence="1">
    <location>
        <begin position="153"/>
        <end position="171"/>
    </location>
</feature>
<dbReference type="Proteomes" id="UP000610931">
    <property type="component" value="Unassembled WGS sequence"/>
</dbReference>
<keyword evidence="1" id="KW-1133">Transmembrane helix</keyword>
<evidence type="ECO:0000313" key="3">
    <source>
        <dbReference type="Proteomes" id="UP000610931"/>
    </source>
</evidence>
<proteinExistence type="predicted"/>
<organism evidence="2 3">
    <name type="scientific">Snuella sedimenti</name>
    <dbReference type="NCBI Taxonomy" id="2798802"/>
    <lineage>
        <taxon>Bacteria</taxon>
        <taxon>Pseudomonadati</taxon>
        <taxon>Bacteroidota</taxon>
        <taxon>Flavobacteriia</taxon>
        <taxon>Flavobacteriales</taxon>
        <taxon>Flavobacteriaceae</taxon>
        <taxon>Snuella</taxon>
    </lineage>
</organism>
<sequence>MIEDELIKIWQSSSNQERIKFEKSKLMIELQSSLGRLHRWWKYLELIELISAGIGILAFAFYVYFIPFTTTKIASAFFVILLINLVIKVVGIKKYKPNDLDENYLDYLKKTQKYLNAQKRLLKTAVYWLVLPLYPILLLFFSGLWHISATHNVIIITFLAAIGIGMHAYFLNKKRVRNEIIPRLKKLDELIKTLEE</sequence>
<comment type="caution">
    <text evidence="2">The sequence shown here is derived from an EMBL/GenBank/DDBJ whole genome shotgun (WGS) entry which is preliminary data.</text>
</comment>
<protein>
    <submittedName>
        <fullName evidence="2">Uncharacterized protein</fullName>
    </submittedName>
</protein>
<feature type="transmembrane region" description="Helical" evidence="1">
    <location>
        <begin position="46"/>
        <end position="67"/>
    </location>
</feature>
<dbReference type="EMBL" id="JAELVQ010000034">
    <property type="protein sequence ID" value="MBJ6369694.1"/>
    <property type="molecule type" value="Genomic_DNA"/>
</dbReference>
<dbReference type="RefSeq" id="WP_199116818.1">
    <property type="nucleotide sequence ID" value="NZ_JAELVQ010000034.1"/>
</dbReference>
<evidence type="ECO:0000256" key="1">
    <source>
        <dbReference type="SAM" id="Phobius"/>
    </source>
</evidence>
<evidence type="ECO:0000313" key="2">
    <source>
        <dbReference type="EMBL" id="MBJ6369694.1"/>
    </source>
</evidence>
<keyword evidence="1" id="KW-0472">Membrane</keyword>
<reference evidence="2" key="1">
    <citation type="submission" date="2020-12" db="EMBL/GenBank/DDBJ databases">
        <title>Snuella sp. nov., isolated from sediment in Incheon.</title>
        <authorList>
            <person name="Kim W."/>
        </authorList>
    </citation>
    <scope>NUCLEOTIDE SEQUENCE</scope>
    <source>
        <strain evidence="2">CAU 1569</strain>
    </source>
</reference>
<keyword evidence="1" id="KW-0812">Transmembrane</keyword>
<accession>A0A8J7JE83</accession>
<keyword evidence="3" id="KW-1185">Reference proteome</keyword>
<gene>
    <name evidence="2" type="ORF">JF259_16530</name>
</gene>
<feature type="transmembrane region" description="Helical" evidence="1">
    <location>
        <begin position="125"/>
        <end position="147"/>
    </location>
</feature>
<feature type="transmembrane region" description="Helical" evidence="1">
    <location>
        <begin position="73"/>
        <end position="91"/>
    </location>
</feature>
<dbReference type="AlphaFoldDB" id="A0A8J7JE83"/>